<feature type="region of interest" description="Disordered" evidence="1">
    <location>
        <begin position="287"/>
        <end position="316"/>
    </location>
</feature>
<dbReference type="AlphaFoldDB" id="A0A561UAA1"/>
<dbReference type="RefSeq" id="WP_145902676.1">
    <property type="nucleotide sequence ID" value="NZ_BAAAMZ010000020.1"/>
</dbReference>
<proteinExistence type="predicted"/>
<accession>A0A561UAA1</accession>
<dbReference type="Proteomes" id="UP000317940">
    <property type="component" value="Unassembled WGS sequence"/>
</dbReference>
<gene>
    <name evidence="2" type="ORF">FHX73_1159</name>
</gene>
<organism evidence="2 3">
    <name type="scientific">Kitasatospora viridis</name>
    <dbReference type="NCBI Taxonomy" id="281105"/>
    <lineage>
        <taxon>Bacteria</taxon>
        <taxon>Bacillati</taxon>
        <taxon>Actinomycetota</taxon>
        <taxon>Actinomycetes</taxon>
        <taxon>Kitasatosporales</taxon>
        <taxon>Streptomycetaceae</taxon>
        <taxon>Kitasatospora</taxon>
    </lineage>
</organism>
<dbReference type="OrthoDB" id="9153660at2"/>
<keyword evidence="3" id="KW-1185">Reference proteome</keyword>
<evidence type="ECO:0000313" key="3">
    <source>
        <dbReference type="Proteomes" id="UP000317940"/>
    </source>
</evidence>
<evidence type="ECO:0000313" key="2">
    <source>
        <dbReference type="EMBL" id="TWF96295.1"/>
    </source>
</evidence>
<sequence length="442" mass="48279">MQAQERKTTAGADGHQVRTDPAPQAAVATTPFTRGLLTPDSIRTLQRTVGNAAVVQLARQEAPPAAAGAPVIQRIVKITPAMYQRGLGVEELTRPQLGRYFLYAVRDDAKRAAAMGQDATVETDLADFQRNLRNQQIAVPTLVTALNALVTKVNTVLNTLQTEVPRYNHPNQSAQAIVPNSMTRYARENNVGQGYEHSPLPANHPAEPSWRLPQMMHSQVADALGPLAESPDTDQAPRGNGQLPLKQLTMAQASSLLPRPLMNLIFDVRFQLEDDHAQVGRRVVIDERTPNEKARQEKSPVAPGTLRSWHQDDSGKLPDNGFDPNAIPEHARALHTHYETHSQSGAGASIVNAATAPRGFAEYTGAGEEVPHNVKVVLDYIQKRVYLTVTHYQYWALIPDGAGHRFWQAPGQNLAQAQGALAQQPNGENGVMMSPWVEIQVG</sequence>
<protein>
    <submittedName>
        <fullName evidence="2">Uncharacterized protein</fullName>
    </submittedName>
</protein>
<feature type="region of interest" description="Disordered" evidence="1">
    <location>
        <begin position="1"/>
        <end position="27"/>
    </location>
</feature>
<evidence type="ECO:0000256" key="1">
    <source>
        <dbReference type="SAM" id="MobiDB-lite"/>
    </source>
</evidence>
<name>A0A561UAA1_9ACTN</name>
<dbReference type="EMBL" id="VIWT01000001">
    <property type="protein sequence ID" value="TWF96295.1"/>
    <property type="molecule type" value="Genomic_DNA"/>
</dbReference>
<feature type="compositionally biased region" description="Basic and acidic residues" evidence="1">
    <location>
        <begin position="287"/>
        <end position="298"/>
    </location>
</feature>
<comment type="caution">
    <text evidence="2">The sequence shown here is derived from an EMBL/GenBank/DDBJ whole genome shotgun (WGS) entry which is preliminary data.</text>
</comment>
<reference evidence="2 3" key="1">
    <citation type="submission" date="2019-06" db="EMBL/GenBank/DDBJ databases">
        <title>Sequencing the genomes of 1000 actinobacteria strains.</title>
        <authorList>
            <person name="Klenk H.-P."/>
        </authorList>
    </citation>
    <scope>NUCLEOTIDE SEQUENCE [LARGE SCALE GENOMIC DNA]</scope>
    <source>
        <strain evidence="2 3">DSM 44826</strain>
    </source>
</reference>